<dbReference type="InterPro" id="IPR005828">
    <property type="entry name" value="MFS_sugar_transport-like"/>
</dbReference>
<dbReference type="Gene3D" id="1.20.1250.20">
    <property type="entry name" value="MFS general substrate transporter like domains"/>
    <property type="match status" value="1"/>
</dbReference>
<dbReference type="GO" id="GO:0000023">
    <property type="term" value="P:maltose metabolic process"/>
    <property type="evidence" value="ECO:0007669"/>
    <property type="project" value="UniProtKB-KW"/>
</dbReference>
<dbReference type="InterPro" id="IPR036259">
    <property type="entry name" value="MFS_trans_sf"/>
</dbReference>
<keyword evidence="4 9" id="KW-0812">Transmembrane</keyword>
<keyword evidence="7" id="KW-0462">Maltose metabolism</keyword>
<dbReference type="EMBL" id="PTQR01000013">
    <property type="protein sequence ID" value="TKX26481.1"/>
    <property type="molecule type" value="Genomic_DNA"/>
</dbReference>
<name>A0A4U7B9D7_9PEZI</name>
<keyword evidence="5 9" id="KW-1133">Transmembrane helix</keyword>
<evidence type="ECO:0000313" key="11">
    <source>
        <dbReference type="EMBL" id="TKX26481.1"/>
    </source>
</evidence>
<evidence type="ECO:0000256" key="2">
    <source>
        <dbReference type="ARBA" id="ARBA00010992"/>
    </source>
</evidence>
<feature type="transmembrane region" description="Helical" evidence="9">
    <location>
        <begin position="40"/>
        <end position="60"/>
    </location>
</feature>
<feature type="transmembrane region" description="Helical" evidence="9">
    <location>
        <begin position="92"/>
        <end position="112"/>
    </location>
</feature>
<sequence>MVLTRRHVDVDRSVRQDAVDAIQSEKAASFRDNVKTYKKAVFWSLLLSTCIVMEGFQLIILNSLYVLPAFQKQFGTANDKGVYSVSSKWQSILANIALIGQILGLIFSGYMVEKIGYKYTLVLGLVGLGGAITASFVATKLWTLAVGQFLCGIPWGMFQTTTTTYASEVTPLGLRPFLTTYVNLCWCLGQMISSLMLKRASNLEGDLSYKIPFGSQWIWILPLIVGILFAPESPWWLIRQGRTEDAKRHLMRLTTRHYADHTNTKASVNMMFYTNELEKSRSGGIDYLDCFRGTDLRRTEISCNVWAIQIVSGGSLMGFSAYFFIRAGLSASDAFNFQVAQFALGMLGTIISWSLLSHFGRRTLYLFGQAVGLLCLVVMGIVSSFLSGDTASWTAGGMLLAFTFFYDATVGPVCYSIVAEISSTRLRNKTIVLARIWYNILGLVAGTLTPIMLNPDAADLGGKSGFVYAGTALIMLVWTWYRLPETKGRSFTELDMLFDEKTNARDFKSASVHIGTSSNGGTQRDNISLTTRTHRSVIHAVPDEETQPLKAEDGITKAITFTTERMDR</sequence>
<gene>
    <name evidence="11" type="ORF">C1H76_1445</name>
</gene>
<dbReference type="AlphaFoldDB" id="A0A4U7B9D7"/>
<dbReference type="InterPro" id="IPR050360">
    <property type="entry name" value="MFS_Sugar_Transporters"/>
</dbReference>
<dbReference type="NCBIfam" id="TIGR00879">
    <property type="entry name" value="SP"/>
    <property type="match status" value="1"/>
</dbReference>
<dbReference type="InterPro" id="IPR003663">
    <property type="entry name" value="Sugar/inositol_transpt"/>
</dbReference>
<evidence type="ECO:0000256" key="8">
    <source>
        <dbReference type="RuleBase" id="RU003346"/>
    </source>
</evidence>
<feature type="transmembrane region" description="Helical" evidence="9">
    <location>
        <begin position="398"/>
        <end position="418"/>
    </location>
</feature>
<feature type="transmembrane region" description="Helical" evidence="9">
    <location>
        <begin position="337"/>
        <end position="356"/>
    </location>
</feature>
<feature type="transmembrane region" description="Helical" evidence="9">
    <location>
        <begin position="465"/>
        <end position="481"/>
    </location>
</feature>
<dbReference type="PANTHER" id="PTHR48022">
    <property type="entry name" value="PLASTIDIC GLUCOSE TRANSPORTER 4"/>
    <property type="match status" value="1"/>
</dbReference>
<dbReference type="PROSITE" id="PS50850">
    <property type="entry name" value="MFS"/>
    <property type="match status" value="1"/>
</dbReference>
<dbReference type="FunFam" id="1.20.1250.20:FF:000078">
    <property type="entry name" value="MFS maltose transporter, putative"/>
    <property type="match status" value="1"/>
</dbReference>
<proteinExistence type="inferred from homology"/>
<dbReference type="GO" id="GO:0005351">
    <property type="term" value="F:carbohydrate:proton symporter activity"/>
    <property type="evidence" value="ECO:0007669"/>
    <property type="project" value="TreeGrafter"/>
</dbReference>
<keyword evidence="6 9" id="KW-0472">Membrane</keyword>
<protein>
    <submittedName>
        <fullName evidence="11">Sugar transporter-like protein 6</fullName>
    </submittedName>
</protein>
<evidence type="ECO:0000256" key="9">
    <source>
        <dbReference type="SAM" id="Phobius"/>
    </source>
</evidence>
<reference evidence="11 12" key="1">
    <citation type="submission" date="2018-02" db="EMBL/GenBank/DDBJ databases">
        <title>Draft genome sequences of Elsinoe sp., causing black scab on jojoba.</title>
        <authorList>
            <person name="Stodart B."/>
            <person name="Jeffress S."/>
            <person name="Ash G."/>
            <person name="Arun Chinnappa K."/>
        </authorList>
    </citation>
    <scope>NUCLEOTIDE SEQUENCE [LARGE SCALE GENOMIC DNA]</scope>
    <source>
        <strain evidence="11 12">Hillstone_2</strain>
    </source>
</reference>
<evidence type="ECO:0000256" key="1">
    <source>
        <dbReference type="ARBA" id="ARBA00004141"/>
    </source>
</evidence>
<feature type="transmembrane region" description="Helical" evidence="9">
    <location>
        <begin position="305"/>
        <end position="325"/>
    </location>
</feature>
<comment type="similarity">
    <text evidence="2 8">Belongs to the major facilitator superfamily. Sugar transporter (TC 2.A.1.1) family.</text>
</comment>
<keyword evidence="11" id="KW-0762">Sugar transport</keyword>
<feature type="transmembrane region" description="Helical" evidence="9">
    <location>
        <begin position="119"/>
        <end position="138"/>
    </location>
</feature>
<dbReference type="InterPro" id="IPR020846">
    <property type="entry name" value="MFS_dom"/>
</dbReference>
<keyword evidence="3 8" id="KW-0813">Transport</keyword>
<feature type="transmembrane region" description="Helical" evidence="9">
    <location>
        <begin position="217"/>
        <end position="238"/>
    </location>
</feature>
<feature type="domain" description="Major facilitator superfamily (MFS) profile" evidence="10">
    <location>
        <begin position="43"/>
        <end position="487"/>
    </location>
</feature>
<evidence type="ECO:0000256" key="4">
    <source>
        <dbReference type="ARBA" id="ARBA00022692"/>
    </source>
</evidence>
<comment type="caution">
    <text evidence="11">The sequence shown here is derived from an EMBL/GenBank/DDBJ whole genome shotgun (WGS) entry which is preliminary data.</text>
</comment>
<dbReference type="Proteomes" id="UP000308133">
    <property type="component" value="Unassembled WGS sequence"/>
</dbReference>
<evidence type="ECO:0000256" key="3">
    <source>
        <dbReference type="ARBA" id="ARBA00022448"/>
    </source>
</evidence>
<feature type="transmembrane region" description="Helical" evidence="9">
    <location>
        <begin position="363"/>
        <end position="386"/>
    </location>
</feature>
<dbReference type="GO" id="GO:0016020">
    <property type="term" value="C:membrane"/>
    <property type="evidence" value="ECO:0007669"/>
    <property type="project" value="UniProtKB-SubCell"/>
</dbReference>
<dbReference type="Pfam" id="PF00083">
    <property type="entry name" value="Sugar_tr"/>
    <property type="match status" value="1"/>
</dbReference>
<comment type="subcellular location">
    <subcellularLocation>
        <location evidence="1">Membrane</location>
        <topology evidence="1">Multi-pass membrane protein</topology>
    </subcellularLocation>
</comment>
<dbReference type="PANTHER" id="PTHR48022:SF5">
    <property type="entry name" value="ALPHA-GLUCOSIDES PERMEASE MPH2-RELATED"/>
    <property type="match status" value="1"/>
</dbReference>
<dbReference type="SUPFAM" id="SSF103473">
    <property type="entry name" value="MFS general substrate transporter"/>
    <property type="match status" value="1"/>
</dbReference>
<accession>A0A4U7B9D7</accession>
<feature type="transmembrane region" description="Helical" evidence="9">
    <location>
        <begin position="430"/>
        <end position="453"/>
    </location>
</feature>
<evidence type="ECO:0000313" key="12">
    <source>
        <dbReference type="Proteomes" id="UP000308133"/>
    </source>
</evidence>
<evidence type="ECO:0000256" key="5">
    <source>
        <dbReference type="ARBA" id="ARBA00022989"/>
    </source>
</evidence>
<evidence type="ECO:0000259" key="10">
    <source>
        <dbReference type="PROSITE" id="PS50850"/>
    </source>
</evidence>
<dbReference type="InterPro" id="IPR005829">
    <property type="entry name" value="Sugar_transporter_CS"/>
</dbReference>
<organism evidence="11 12">
    <name type="scientific">Elsinoe australis</name>
    <dbReference type="NCBI Taxonomy" id="40998"/>
    <lineage>
        <taxon>Eukaryota</taxon>
        <taxon>Fungi</taxon>
        <taxon>Dikarya</taxon>
        <taxon>Ascomycota</taxon>
        <taxon>Pezizomycotina</taxon>
        <taxon>Dothideomycetes</taxon>
        <taxon>Dothideomycetidae</taxon>
        <taxon>Myriangiales</taxon>
        <taxon>Elsinoaceae</taxon>
        <taxon>Elsinoe</taxon>
    </lineage>
</organism>
<evidence type="ECO:0000256" key="6">
    <source>
        <dbReference type="ARBA" id="ARBA00023136"/>
    </source>
</evidence>
<dbReference type="PROSITE" id="PS00217">
    <property type="entry name" value="SUGAR_TRANSPORT_2"/>
    <property type="match status" value="1"/>
</dbReference>
<evidence type="ECO:0000256" key="7">
    <source>
        <dbReference type="ARBA" id="ARBA00026248"/>
    </source>
</evidence>